<dbReference type="SUPFAM" id="SSF55785">
    <property type="entry name" value="PYP-like sensor domain (PAS domain)"/>
    <property type="match status" value="3"/>
</dbReference>
<evidence type="ECO:0000256" key="6">
    <source>
        <dbReference type="ARBA" id="ARBA00022777"/>
    </source>
</evidence>
<dbReference type="AlphaFoldDB" id="A0A2T2YN63"/>
<evidence type="ECO:0000259" key="10">
    <source>
        <dbReference type="PROSITE" id="PS50109"/>
    </source>
</evidence>
<reference evidence="12 13" key="1">
    <citation type="submission" date="2018-03" db="EMBL/GenBank/DDBJ databases">
        <title>Adhaeribacter sp. HMF7605 Genome sequencing and assembly.</title>
        <authorList>
            <person name="Kang H."/>
            <person name="Kang J."/>
            <person name="Cha I."/>
            <person name="Kim H."/>
            <person name="Joh K."/>
        </authorList>
    </citation>
    <scope>NUCLEOTIDE SEQUENCE [LARGE SCALE GENOMIC DNA]</scope>
    <source>
        <strain evidence="12 13">HMF7605</strain>
    </source>
</reference>
<evidence type="ECO:0000313" key="13">
    <source>
        <dbReference type="Proteomes" id="UP000240357"/>
    </source>
</evidence>
<dbReference type="Gene3D" id="1.20.5.1930">
    <property type="match status" value="1"/>
</dbReference>
<evidence type="ECO:0000313" key="12">
    <source>
        <dbReference type="EMBL" id="PSR56941.1"/>
    </source>
</evidence>
<dbReference type="GO" id="GO:0046983">
    <property type="term" value="F:protein dimerization activity"/>
    <property type="evidence" value="ECO:0007669"/>
    <property type="project" value="InterPro"/>
</dbReference>
<dbReference type="PANTHER" id="PTHR24421:SF10">
    <property type="entry name" value="NITRATE_NITRITE SENSOR PROTEIN NARQ"/>
    <property type="match status" value="1"/>
</dbReference>
<evidence type="ECO:0000256" key="3">
    <source>
        <dbReference type="ARBA" id="ARBA00022553"/>
    </source>
</evidence>
<comment type="catalytic activity">
    <reaction evidence="1">
        <text>ATP + protein L-histidine = ADP + protein N-phospho-L-histidine.</text>
        <dbReference type="EC" id="2.7.13.3"/>
    </reaction>
</comment>
<dbReference type="Pfam" id="PF08448">
    <property type="entry name" value="PAS_4"/>
    <property type="match status" value="1"/>
</dbReference>
<dbReference type="SMART" id="SM00387">
    <property type="entry name" value="HATPase_c"/>
    <property type="match status" value="1"/>
</dbReference>
<dbReference type="EMBL" id="PYFT01000001">
    <property type="protein sequence ID" value="PSR56941.1"/>
    <property type="molecule type" value="Genomic_DNA"/>
</dbReference>
<keyword evidence="13" id="KW-1185">Reference proteome</keyword>
<feature type="domain" description="Histidine kinase" evidence="10">
    <location>
        <begin position="453"/>
        <end position="641"/>
    </location>
</feature>
<keyword evidence="4" id="KW-0808">Transferase</keyword>
<keyword evidence="7" id="KW-0067">ATP-binding</keyword>
<keyword evidence="5" id="KW-0547">Nucleotide-binding</keyword>
<dbReference type="OrthoDB" id="5401121at2"/>
<dbReference type="InterPro" id="IPR003594">
    <property type="entry name" value="HATPase_dom"/>
</dbReference>
<dbReference type="Pfam" id="PF07730">
    <property type="entry name" value="HisKA_3"/>
    <property type="match status" value="1"/>
</dbReference>
<evidence type="ECO:0000256" key="7">
    <source>
        <dbReference type="ARBA" id="ARBA00022840"/>
    </source>
</evidence>
<dbReference type="CDD" id="cd16917">
    <property type="entry name" value="HATPase_UhpB-NarQ-NarX-like"/>
    <property type="match status" value="1"/>
</dbReference>
<evidence type="ECO:0000259" key="11">
    <source>
        <dbReference type="PROSITE" id="PS50113"/>
    </source>
</evidence>
<dbReference type="Gene3D" id="3.30.450.20">
    <property type="entry name" value="PAS domain"/>
    <property type="match status" value="4"/>
</dbReference>
<evidence type="ECO:0000256" key="1">
    <source>
        <dbReference type="ARBA" id="ARBA00000085"/>
    </source>
</evidence>
<sequence length="643" mass="72956">MQLVFRDGQPLEYQHSLVTPTGTEFYQSQFVPELQPDGAVERVLVITRNITPLQQAEQKLQAVTSSSLMGMAIVKSLRDATGQISDFEYQWLNPLAQSFAGPQVVGRRMLETYPHVKETGLFEAYVQAVENRQPVDFEEYYPPNNHWFRWQAVKMEDGLFVTFEDISERKKAELEIKQSKDFLQSVFDTTLLSLSILQAVRDESGAILDFKIMLVNKELARETGRNDLIGRLYSLEYPGIKEAGLFDLMLQVMETGEPGQVEYYYPYEGFNKWYAATFVKMEDGLIASNLDITERKLAETKLVKSFTILKQAEEVAGLGSWEYDYTTGDFHWSEGMYHLFGLPIGSAKSPETYLEYVIDEDRPLAEKLVQTIRNNPQPIEETLRIQVRDKVITLKIKGAVLRDDLNQPYKILCVDLDVSELKRLEQENLKMRLEQQKALLLAILEAQEEERRRISESLHNGVGQLLYATKLNLDQVAHQVPREVMAPTTQLLSEAIQETRRVSHELVPMVLQDFGLTRAIQDLCQKYQPSAIQVNCEVDLEGSLESYVEVALYRISQELLANVVKHAQATEVDLLLSQEDGEITLKVRDNGRGINHPTGKSGGMGLRSIRDRVKLLNGTYALLTSPGSKGTLVIIQIPVPSEG</sequence>
<dbReference type="GO" id="GO:0016020">
    <property type="term" value="C:membrane"/>
    <property type="evidence" value="ECO:0007669"/>
    <property type="project" value="InterPro"/>
</dbReference>
<dbReference type="InterPro" id="IPR050482">
    <property type="entry name" value="Sensor_HK_TwoCompSys"/>
</dbReference>
<dbReference type="Proteomes" id="UP000240357">
    <property type="component" value="Unassembled WGS sequence"/>
</dbReference>
<evidence type="ECO:0000256" key="5">
    <source>
        <dbReference type="ARBA" id="ARBA00022741"/>
    </source>
</evidence>
<dbReference type="PROSITE" id="PS50109">
    <property type="entry name" value="HIS_KIN"/>
    <property type="match status" value="1"/>
</dbReference>
<dbReference type="InterPro" id="IPR013656">
    <property type="entry name" value="PAS_4"/>
</dbReference>
<evidence type="ECO:0000256" key="2">
    <source>
        <dbReference type="ARBA" id="ARBA00012438"/>
    </source>
</evidence>
<keyword evidence="8" id="KW-0902">Two-component regulatory system</keyword>
<dbReference type="InterPro" id="IPR000700">
    <property type="entry name" value="PAS-assoc_C"/>
</dbReference>
<evidence type="ECO:0000256" key="4">
    <source>
        <dbReference type="ARBA" id="ARBA00022679"/>
    </source>
</evidence>
<evidence type="ECO:0000256" key="9">
    <source>
        <dbReference type="SAM" id="Coils"/>
    </source>
</evidence>
<dbReference type="SUPFAM" id="SSF55874">
    <property type="entry name" value="ATPase domain of HSP90 chaperone/DNA topoisomerase II/histidine kinase"/>
    <property type="match status" value="1"/>
</dbReference>
<feature type="coiled-coil region" evidence="9">
    <location>
        <begin position="416"/>
        <end position="450"/>
    </location>
</feature>
<dbReference type="GO" id="GO:0005524">
    <property type="term" value="F:ATP binding"/>
    <property type="evidence" value="ECO:0007669"/>
    <property type="project" value="UniProtKB-KW"/>
</dbReference>
<dbReference type="InterPro" id="IPR013655">
    <property type="entry name" value="PAS_fold_3"/>
</dbReference>
<comment type="caution">
    <text evidence="12">The sequence shown here is derived from an EMBL/GenBank/DDBJ whole genome shotgun (WGS) entry which is preliminary data.</text>
</comment>
<accession>A0A2T2YN63</accession>
<dbReference type="GO" id="GO:0000155">
    <property type="term" value="F:phosphorelay sensor kinase activity"/>
    <property type="evidence" value="ECO:0007669"/>
    <property type="project" value="InterPro"/>
</dbReference>
<dbReference type="InterPro" id="IPR035965">
    <property type="entry name" value="PAS-like_dom_sf"/>
</dbReference>
<dbReference type="RefSeq" id="WP_106933112.1">
    <property type="nucleotide sequence ID" value="NZ_PYFT01000001.1"/>
</dbReference>
<dbReference type="InterPro" id="IPR011712">
    <property type="entry name" value="Sig_transdc_His_kin_sub3_dim/P"/>
</dbReference>
<dbReference type="Pfam" id="PF08447">
    <property type="entry name" value="PAS_3"/>
    <property type="match status" value="1"/>
</dbReference>
<dbReference type="PANTHER" id="PTHR24421">
    <property type="entry name" value="NITRATE/NITRITE SENSOR PROTEIN NARX-RELATED"/>
    <property type="match status" value="1"/>
</dbReference>
<dbReference type="EC" id="2.7.13.3" evidence="2"/>
<dbReference type="InterPro" id="IPR005467">
    <property type="entry name" value="His_kinase_dom"/>
</dbReference>
<protein>
    <recommendedName>
        <fullName evidence="2">histidine kinase</fullName>
        <ecNumber evidence="2">2.7.13.3</ecNumber>
    </recommendedName>
</protein>
<name>A0A2T2YN63_9BACT</name>
<keyword evidence="3" id="KW-0597">Phosphoprotein</keyword>
<evidence type="ECO:0000256" key="8">
    <source>
        <dbReference type="ARBA" id="ARBA00023012"/>
    </source>
</evidence>
<feature type="domain" description="PAC" evidence="11">
    <location>
        <begin position="11"/>
        <end position="62"/>
    </location>
</feature>
<gene>
    <name evidence="12" type="ORF">AHMF7605_27325</name>
</gene>
<dbReference type="InterPro" id="IPR036890">
    <property type="entry name" value="HATPase_C_sf"/>
</dbReference>
<keyword evidence="9" id="KW-0175">Coiled coil</keyword>
<organism evidence="12 13">
    <name type="scientific">Adhaeribacter arboris</name>
    <dbReference type="NCBI Taxonomy" id="2072846"/>
    <lineage>
        <taxon>Bacteria</taxon>
        <taxon>Pseudomonadati</taxon>
        <taxon>Bacteroidota</taxon>
        <taxon>Cytophagia</taxon>
        <taxon>Cytophagales</taxon>
        <taxon>Hymenobacteraceae</taxon>
        <taxon>Adhaeribacter</taxon>
    </lineage>
</organism>
<proteinExistence type="predicted"/>
<dbReference type="Pfam" id="PF02518">
    <property type="entry name" value="HATPase_c"/>
    <property type="match status" value="1"/>
</dbReference>
<dbReference type="PROSITE" id="PS50113">
    <property type="entry name" value="PAC"/>
    <property type="match status" value="1"/>
</dbReference>
<keyword evidence="6" id="KW-0418">Kinase</keyword>
<dbReference type="Gene3D" id="3.30.565.10">
    <property type="entry name" value="Histidine kinase-like ATPase, C-terminal domain"/>
    <property type="match status" value="1"/>
</dbReference>